<evidence type="ECO:0000313" key="3">
    <source>
        <dbReference type="Proteomes" id="UP000053820"/>
    </source>
</evidence>
<feature type="region of interest" description="Disordered" evidence="1">
    <location>
        <begin position="42"/>
        <end position="93"/>
    </location>
</feature>
<name>A0A0C9WCG5_9AGAM</name>
<organism evidence="2 3">
    <name type="scientific">Hydnomerulius pinastri MD-312</name>
    <dbReference type="NCBI Taxonomy" id="994086"/>
    <lineage>
        <taxon>Eukaryota</taxon>
        <taxon>Fungi</taxon>
        <taxon>Dikarya</taxon>
        <taxon>Basidiomycota</taxon>
        <taxon>Agaricomycotina</taxon>
        <taxon>Agaricomycetes</taxon>
        <taxon>Agaricomycetidae</taxon>
        <taxon>Boletales</taxon>
        <taxon>Boletales incertae sedis</taxon>
        <taxon>Leucogyrophana</taxon>
    </lineage>
</organism>
<feature type="region of interest" description="Disordered" evidence="1">
    <location>
        <begin position="199"/>
        <end position="228"/>
    </location>
</feature>
<feature type="region of interest" description="Disordered" evidence="1">
    <location>
        <begin position="121"/>
        <end position="181"/>
    </location>
</feature>
<dbReference type="AlphaFoldDB" id="A0A0C9WCG5"/>
<evidence type="ECO:0000313" key="2">
    <source>
        <dbReference type="EMBL" id="KIJ61622.1"/>
    </source>
</evidence>
<accession>A0A0C9WCG5</accession>
<feature type="compositionally biased region" description="Polar residues" evidence="1">
    <location>
        <begin position="154"/>
        <end position="170"/>
    </location>
</feature>
<dbReference type="EMBL" id="KN839861">
    <property type="protein sequence ID" value="KIJ61622.1"/>
    <property type="molecule type" value="Genomic_DNA"/>
</dbReference>
<protein>
    <submittedName>
        <fullName evidence="2">Uncharacterized protein</fullName>
    </submittedName>
</protein>
<feature type="compositionally biased region" description="Polar residues" evidence="1">
    <location>
        <begin position="62"/>
        <end position="79"/>
    </location>
</feature>
<sequence>MSGPAVFLVVNGVAYDNFQLIRSKYPCTDLGNDSESYTYYNASDASTSSSHHSSQSSHVSTPQQDISRGVQSTNLTSARSDAPGKRSRTRSGMLSWLKGVFGGSRERRQKLVQQHPVQIQISPPKPLGQSGRAAHSSRAPIPTPITKSHRIRHQNSVSLPPEYHQTSYPSQRPVPQHQMYHQPATHQPTVYQPQVYHHPAPASLQGHHSTQRRASRHHGSAQTYYMRQ</sequence>
<proteinExistence type="predicted"/>
<feature type="compositionally biased region" description="Low complexity" evidence="1">
    <location>
        <begin position="42"/>
        <end position="61"/>
    </location>
</feature>
<gene>
    <name evidence="2" type="ORF">HYDPIDRAFT_115789</name>
</gene>
<keyword evidence="3" id="KW-1185">Reference proteome</keyword>
<dbReference type="Proteomes" id="UP000053820">
    <property type="component" value="Unassembled WGS sequence"/>
</dbReference>
<feature type="compositionally biased region" description="Basic residues" evidence="1">
    <location>
        <begin position="209"/>
        <end position="219"/>
    </location>
</feature>
<reference evidence="2 3" key="1">
    <citation type="submission" date="2014-04" db="EMBL/GenBank/DDBJ databases">
        <title>Evolutionary Origins and Diversification of the Mycorrhizal Mutualists.</title>
        <authorList>
            <consortium name="DOE Joint Genome Institute"/>
            <consortium name="Mycorrhizal Genomics Consortium"/>
            <person name="Kohler A."/>
            <person name="Kuo A."/>
            <person name="Nagy L.G."/>
            <person name="Floudas D."/>
            <person name="Copeland A."/>
            <person name="Barry K.W."/>
            <person name="Cichocki N."/>
            <person name="Veneault-Fourrey C."/>
            <person name="LaButti K."/>
            <person name="Lindquist E.A."/>
            <person name="Lipzen A."/>
            <person name="Lundell T."/>
            <person name="Morin E."/>
            <person name="Murat C."/>
            <person name="Riley R."/>
            <person name="Ohm R."/>
            <person name="Sun H."/>
            <person name="Tunlid A."/>
            <person name="Henrissat B."/>
            <person name="Grigoriev I.V."/>
            <person name="Hibbett D.S."/>
            <person name="Martin F."/>
        </authorList>
    </citation>
    <scope>NUCLEOTIDE SEQUENCE [LARGE SCALE GENOMIC DNA]</scope>
    <source>
        <strain evidence="2 3">MD-312</strain>
    </source>
</reference>
<dbReference type="HOGENOM" id="CLU_1214905_0_0_1"/>
<evidence type="ECO:0000256" key="1">
    <source>
        <dbReference type="SAM" id="MobiDB-lite"/>
    </source>
</evidence>